<dbReference type="InterPro" id="IPR027417">
    <property type="entry name" value="P-loop_NTPase"/>
</dbReference>
<organism evidence="4 5">
    <name type="scientific">Salinivibrio costicola subsp. alcaliphilus</name>
    <dbReference type="NCBI Taxonomy" id="272773"/>
    <lineage>
        <taxon>Bacteria</taxon>
        <taxon>Pseudomonadati</taxon>
        <taxon>Pseudomonadota</taxon>
        <taxon>Gammaproteobacteria</taxon>
        <taxon>Vibrionales</taxon>
        <taxon>Vibrionaceae</taxon>
        <taxon>Salinivibrio</taxon>
    </lineage>
</organism>
<name>A0ABX3KV03_SALCS</name>
<dbReference type="SUPFAM" id="SSF110997">
    <property type="entry name" value="Sporulation related repeat"/>
    <property type="match status" value="1"/>
</dbReference>
<feature type="transmembrane region" description="Helical" evidence="2">
    <location>
        <begin position="241"/>
        <end position="262"/>
    </location>
</feature>
<keyword evidence="5" id="KW-1185">Reference proteome</keyword>
<evidence type="ECO:0000259" key="3">
    <source>
        <dbReference type="PROSITE" id="PS51724"/>
    </source>
</evidence>
<keyword evidence="2" id="KW-1133">Transmembrane helix</keyword>
<feature type="compositionally biased region" description="Polar residues" evidence="1">
    <location>
        <begin position="293"/>
        <end position="333"/>
    </location>
</feature>
<evidence type="ECO:0000256" key="1">
    <source>
        <dbReference type="SAM" id="MobiDB-lite"/>
    </source>
</evidence>
<evidence type="ECO:0000256" key="2">
    <source>
        <dbReference type="SAM" id="Phobius"/>
    </source>
</evidence>
<evidence type="ECO:0000313" key="5">
    <source>
        <dbReference type="Proteomes" id="UP000189431"/>
    </source>
</evidence>
<dbReference type="Pfam" id="PF13401">
    <property type="entry name" value="AAA_22"/>
    <property type="match status" value="1"/>
</dbReference>
<dbReference type="InterPro" id="IPR036680">
    <property type="entry name" value="SPOR-like_sf"/>
</dbReference>
<dbReference type="PANTHER" id="PTHR35894:SF7">
    <property type="entry name" value="GENERAL SECRETION PATHWAY PROTEIN A-RELATED"/>
    <property type="match status" value="1"/>
</dbReference>
<dbReference type="InterPro" id="IPR052026">
    <property type="entry name" value="ExeA_AAA_ATPase_DNA-bind"/>
</dbReference>
<feature type="domain" description="SPOR" evidence="3">
    <location>
        <begin position="439"/>
        <end position="517"/>
    </location>
</feature>
<feature type="compositionally biased region" description="Low complexity" evidence="1">
    <location>
        <begin position="400"/>
        <end position="424"/>
    </location>
</feature>
<accession>A0ABX3KV03</accession>
<dbReference type="PANTHER" id="PTHR35894">
    <property type="entry name" value="GENERAL SECRETION PATHWAY PROTEIN A-RELATED"/>
    <property type="match status" value="1"/>
</dbReference>
<dbReference type="SUPFAM" id="SSF52540">
    <property type="entry name" value="P-loop containing nucleoside triphosphate hydrolases"/>
    <property type="match status" value="1"/>
</dbReference>
<feature type="region of interest" description="Disordered" evidence="1">
    <location>
        <begin position="293"/>
        <end position="347"/>
    </location>
</feature>
<dbReference type="RefSeq" id="WP_077668923.1">
    <property type="nucleotide sequence ID" value="NZ_MUFR01000002.1"/>
</dbReference>
<dbReference type="EMBL" id="MUFR01000002">
    <property type="protein sequence ID" value="OOF35358.1"/>
    <property type="molecule type" value="Genomic_DNA"/>
</dbReference>
<keyword evidence="2" id="KW-0472">Membrane</keyword>
<dbReference type="Pfam" id="PF05036">
    <property type="entry name" value="SPOR"/>
    <property type="match status" value="1"/>
</dbReference>
<dbReference type="Gene3D" id="3.30.70.1070">
    <property type="entry name" value="Sporulation related repeat"/>
    <property type="match status" value="1"/>
</dbReference>
<dbReference type="Proteomes" id="UP000189431">
    <property type="component" value="Unassembled WGS sequence"/>
</dbReference>
<reference evidence="5" key="1">
    <citation type="submission" date="2017-01" db="EMBL/GenBank/DDBJ databases">
        <title>Draft genome of the species Salinivibrio costicola subsp. alcaliphilus.</title>
        <authorList>
            <person name="Lopez-Hermoso C."/>
            <person name="De La Haba R."/>
            <person name="Sanchez-Porro C."/>
            <person name="Ventosa A."/>
        </authorList>
    </citation>
    <scope>NUCLEOTIDE SEQUENCE [LARGE SCALE GENOMIC DNA]</scope>
    <source>
        <strain evidence="5">CBH448</strain>
    </source>
</reference>
<proteinExistence type="predicted"/>
<protein>
    <recommendedName>
        <fullName evidence="3">SPOR domain-containing protein</fullName>
    </recommendedName>
</protein>
<gene>
    <name evidence="4" type="ORF">BZJ21_01200</name>
</gene>
<feature type="region of interest" description="Disordered" evidence="1">
    <location>
        <begin position="388"/>
        <end position="424"/>
    </location>
</feature>
<dbReference type="InterPro" id="IPR049945">
    <property type="entry name" value="AAA_22"/>
</dbReference>
<dbReference type="InterPro" id="IPR007730">
    <property type="entry name" value="SPOR-like_dom"/>
</dbReference>
<comment type="caution">
    <text evidence="4">The sequence shown here is derived from an EMBL/GenBank/DDBJ whole genome shotgun (WGS) entry which is preliminary data.</text>
</comment>
<dbReference type="PROSITE" id="PS51724">
    <property type="entry name" value="SPOR"/>
    <property type="match status" value="1"/>
</dbReference>
<sequence>MTDTFDTLALDLESQTQLLSRLQFITRFSANLIQVTGPDGAGKTWLSERYMEQWADAHVHALLACHTAQSDDQRRAIVLRQIVKDGVFNQADPLLDSLTMMLDGAGCDALIVIDDAHRLTPGLLSELWALVQYAQHQAHWRINVVLFALPGKLNKWLRQVSYGHDQKPLELEISPLNDGEEEMFIDVLAVTQRIDAAGKKQWLAKLANQTVYPGTIMGKDNQEIGAVSKDNKKPAKNNKPFLMLLLAVVLMIVGAGAIWWAFPSQDDASSAETMLPDGLKNLDDLLNEQQATTDPQTLDGQVTGQDSNSAADQTDTVAGSNAAVTDDQANLPQEVNGEGLTVGRNDAGQRVVLPDDVVDAIINEQDAGGDGTQAVEEALASEINQAIPAPATPDQPSDVAQSQNTAASSSAEAASTETASTADAASDNRLSFDAQALLDVPAQRYALQLAALRSRQDATDFIANYQLSDRVQVYQTQRNNADWYMVLLGDYASVTDARRAELTLADNLRALQPFVKSFSQVHREINRANGQ</sequence>
<keyword evidence="2" id="KW-0812">Transmembrane</keyword>
<evidence type="ECO:0000313" key="4">
    <source>
        <dbReference type="EMBL" id="OOF35358.1"/>
    </source>
</evidence>
<dbReference type="Gene3D" id="3.40.50.300">
    <property type="entry name" value="P-loop containing nucleotide triphosphate hydrolases"/>
    <property type="match status" value="1"/>
</dbReference>